<dbReference type="InterPro" id="IPR036397">
    <property type="entry name" value="RNaseH_sf"/>
</dbReference>
<evidence type="ECO:0000313" key="7">
    <source>
        <dbReference type="Proteomes" id="UP000504637"/>
    </source>
</evidence>
<dbReference type="PANTHER" id="PTHR12801:SF112">
    <property type="entry name" value="RNA EXONUCLEASE 3"/>
    <property type="match status" value="1"/>
</dbReference>
<dbReference type="RefSeq" id="XP_033462982.1">
    <property type="nucleotide sequence ID" value="XM_033606732.1"/>
</dbReference>
<dbReference type="GO" id="GO:0003676">
    <property type="term" value="F:nucleic acid binding"/>
    <property type="evidence" value="ECO:0007669"/>
    <property type="project" value="InterPro"/>
</dbReference>
<comment type="similarity">
    <text evidence="1">Belongs to the REXO1/REXO3 family.</text>
</comment>
<sequence length="676" mass="74381">MVFTTTNLFKTIPCPEGVKCSLTHCIFSHDPQPKQVQDKPTSVISSLPVKESVPSPRLETSEPATKRRKITYGSLAEKPLSRADQIRNQLAAVRSGGSNAATHNSATEKEPANNAGQTTAPATSSRPISPPIVSKPRTTPTPGQTGAHKPASSIVVKPETKVENLNPRLIPHDPAGHAKRSLYLKHLHGEVARLNREVVGKVPHDLEGQLPLSAQAVIKLVLDEEEKVARDQPSVYGNVIKQRLFQLKKISVEDWITQVRSVLPASKSQARSKDEKPIDTRMNLDEEVLILPHLITDQSKLVGFEYITEPPSAESIASAVTGVEHSHNYEECDRCAARFQVFPDRNDEGLLASNGPCRYHPNRKTFPPRQKTDRETGPQQAYYPCCMQNVGAAGCTSNDDHVFKTTSPGRLAAVLPFITTPENDRPARDRDGKTVKAVTFDCEMGYTVYGMELIRLTAVSWPENKDLLDVLVRPLGAVIDLNSRFSGVFSEHFRDAIPFDEWSASSAGSRKPNKPPPKDSATTTTTTPSQLPIVDCPQRARSLLCSFLTPKTPLIGHAINNDLNAVRLCHPTIIDTVILYPHPRGLPMRLGLRALSHRMLNRAIQTGGAQGHDSREDAVATADLVRVKVGEKWKQMRATGWKLVDGEIVPPPRKPTNMRAVEELIDGIDEAEDDEL</sequence>
<dbReference type="PANTHER" id="PTHR12801">
    <property type="entry name" value="RNA EXONUCLEASE REXO1 / RECO3 FAMILY MEMBER-RELATED"/>
    <property type="match status" value="1"/>
</dbReference>
<reference evidence="8" key="2">
    <citation type="submission" date="2020-04" db="EMBL/GenBank/DDBJ databases">
        <authorList>
            <consortium name="NCBI Genome Project"/>
        </authorList>
    </citation>
    <scope>NUCLEOTIDE SEQUENCE</scope>
    <source>
        <strain evidence="8">CBS 342.82</strain>
    </source>
</reference>
<dbReference type="CDD" id="cd06145">
    <property type="entry name" value="REX1_like"/>
    <property type="match status" value="1"/>
</dbReference>
<evidence type="ECO:0000256" key="3">
    <source>
        <dbReference type="ARBA" id="ARBA00022801"/>
    </source>
</evidence>
<gene>
    <name evidence="8" type="ORF">K489DRAFT_392341</name>
</gene>
<evidence type="ECO:0000256" key="5">
    <source>
        <dbReference type="SAM" id="MobiDB-lite"/>
    </source>
</evidence>
<name>A0A6J3MD57_9PEZI</name>
<feature type="region of interest" description="Disordered" evidence="5">
    <location>
        <begin position="353"/>
        <end position="377"/>
    </location>
</feature>
<keyword evidence="3" id="KW-0378">Hydrolase</keyword>
<dbReference type="Gene3D" id="3.30.420.10">
    <property type="entry name" value="Ribonuclease H-like superfamily/Ribonuclease H"/>
    <property type="match status" value="1"/>
</dbReference>
<feature type="compositionally biased region" description="Polar residues" evidence="5">
    <location>
        <begin position="96"/>
        <end position="105"/>
    </location>
</feature>
<keyword evidence="4" id="KW-0269">Exonuclease</keyword>
<dbReference type="InterPro" id="IPR047021">
    <property type="entry name" value="REXO1/3/4-like"/>
</dbReference>
<reference evidence="8" key="3">
    <citation type="submission" date="2025-08" db="UniProtKB">
        <authorList>
            <consortium name="RefSeq"/>
        </authorList>
    </citation>
    <scope>IDENTIFICATION</scope>
    <source>
        <strain evidence="8">CBS 342.82</strain>
    </source>
</reference>
<dbReference type="Proteomes" id="UP000504637">
    <property type="component" value="Unplaced"/>
</dbReference>
<feature type="region of interest" description="Disordered" evidence="5">
    <location>
        <begin position="45"/>
        <end position="158"/>
    </location>
</feature>
<dbReference type="GeneID" id="54364532"/>
<protein>
    <recommendedName>
        <fullName evidence="6">Exonuclease domain-containing protein</fullName>
    </recommendedName>
</protein>
<proteinExistence type="inferred from homology"/>
<dbReference type="AlphaFoldDB" id="A0A6J3MD57"/>
<feature type="domain" description="Exonuclease" evidence="6">
    <location>
        <begin position="436"/>
        <end position="634"/>
    </location>
</feature>
<feature type="compositionally biased region" description="Polar residues" evidence="5">
    <location>
        <begin position="114"/>
        <end position="127"/>
    </location>
</feature>
<evidence type="ECO:0000256" key="1">
    <source>
        <dbReference type="ARBA" id="ARBA00006357"/>
    </source>
</evidence>
<dbReference type="InterPro" id="IPR034922">
    <property type="entry name" value="REX1-like_exo"/>
</dbReference>
<evidence type="ECO:0000256" key="4">
    <source>
        <dbReference type="ARBA" id="ARBA00022839"/>
    </source>
</evidence>
<accession>A0A6J3MD57</accession>
<dbReference type="GO" id="GO:0004527">
    <property type="term" value="F:exonuclease activity"/>
    <property type="evidence" value="ECO:0007669"/>
    <property type="project" value="UniProtKB-KW"/>
</dbReference>
<evidence type="ECO:0000313" key="8">
    <source>
        <dbReference type="RefSeq" id="XP_033462982.1"/>
    </source>
</evidence>
<feature type="region of interest" description="Disordered" evidence="5">
    <location>
        <begin position="504"/>
        <end position="532"/>
    </location>
</feature>
<keyword evidence="2" id="KW-0540">Nuclease</keyword>
<dbReference type="SUPFAM" id="SSF53098">
    <property type="entry name" value="Ribonuclease H-like"/>
    <property type="match status" value="1"/>
</dbReference>
<evidence type="ECO:0000259" key="6">
    <source>
        <dbReference type="SMART" id="SM00479"/>
    </source>
</evidence>
<dbReference type="GO" id="GO:0005634">
    <property type="term" value="C:nucleus"/>
    <property type="evidence" value="ECO:0007669"/>
    <property type="project" value="TreeGrafter"/>
</dbReference>
<dbReference type="SMART" id="SM00479">
    <property type="entry name" value="EXOIII"/>
    <property type="match status" value="1"/>
</dbReference>
<reference evidence="8" key="1">
    <citation type="submission" date="2020-01" db="EMBL/GenBank/DDBJ databases">
        <authorList>
            <consortium name="DOE Joint Genome Institute"/>
            <person name="Haridas S."/>
            <person name="Albert R."/>
            <person name="Binder M."/>
            <person name="Bloem J."/>
            <person name="Labutti K."/>
            <person name="Salamov A."/>
            <person name="Andreopoulos B."/>
            <person name="Baker S.E."/>
            <person name="Barry K."/>
            <person name="Bills G."/>
            <person name="Bluhm B.H."/>
            <person name="Cannon C."/>
            <person name="Castanera R."/>
            <person name="Culley D.E."/>
            <person name="Daum C."/>
            <person name="Ezra D."/>
            <person name="Gonzalez J.B."/>
            <person name="Henrissat B."/>
            <person name="Kuo A."/>
            <person name="Liang C."/>
            <person name="Lipzen A."/>
            <person name="Lutzoni F."/>
            <person name="Magnuson J."/>
            <person name="Mondo S."/>
            <person name="Nolan M."/>
            <person name="Ohm R."/>
            <person name="Pangilinan J."/>
            <person name="Park H.-J."/>
            <person name="Ramirez L."/>
            <person name="Alfaro M."/>
            <person name="Sun H."/>
            <person name="Tritt A."/>
            <person name="Yoshinaga Y."/>
            <person name="Zwiers L.-H."/>
            <person name="Turgeon B.G."/>
            <person name="Goodwin S.B."/>
            <person name="Spatafora J.W."/>
            <person name="Crous P.W."/>
            <person name="Grigoriev I.V."/>
        </authorList>
    </citation>
    <scope>NUCLEOTIDE SEQUENCE</scope>
    <source>
        <strain evidence="8">CBS 342.82</strain>
    </source>
</reference>
<keyword evidence="7" id="KW-1185">Reference proteome</keyword>
<dbReference type="InterPro" id="IPR013520">
    <property type="entry name" value="Ribonucl_H"/>
</dbReference>
<evidence type="ECO:0000256" key="2">
    <source>
        <dbReference type="ARBA" id="ARBA00022722"/>
    </source>
</evidence>
<dbReference type="OrthoDB" id="3996471at2759"/>
<dbReference type="InterPro" id="IPR012337">
    <property type="entry name" value="RNaseH-like_sf"/>
</dbReference>
<organism evidence="8">
    <name type="scientific">Dissoconium aciculare CBS 342.82</name>
    <dbReference type="NCBI Taxonomy" id="1314786"/>
    <lineage>
        <taxon>Eukaryota</taxon>
        <taxon>Fungi</taxon>
        <taxon>Dikarya</taxon>
        <taxon>Ascomycota</taxon>
        <taxon>Pezizomycotina</taxon>
        <taxon>Dothideomycetes</taxon>
        <taxon>Dothideomycetidae</taxon>
        <taxon>Mycosphaerellales</taxon>
        <taxon>Dissoconiaceae</taxon>
        <taxon>Dissoconium</taxon>
    </lineage>
</organism>